<dbReference type="Gene3D" id="2.130.10.30">
    <property type="entry name" value="Regulator of chromosome condensation 1/beta-lactamase-inhibitor protein II"/>
    <property type="match status" value="2"/>
</dbReference>
<dbReference type="OrthoDB" id="10256179at2759"/>
<dbReference type="PRINTS" id="PR00633">
    <property type="entry name" value="RCCNDNSATION"/>
</dbReference>
<dbReference type="InterPro" id="IPR009091">
    <property type="entry name" value="RCC1/BLIP-II"/>
</dbReference>
<keyword evidence="1" id="KW-0677">Repeat</keyword>
<name>A0A8S1C5H9_9INSE</name>
<reference evidence="4 5" key="1">
    <citation type="submission" date="2020-04" db="EMBL/GenBank/DDBJ databases">
        <authorList>
            <person name="Alioto T."/>
            <person name="Alioto T."/>
            <person name="Gomez Garrido J."/>
        </authorList>
    </citation>
    <scope>NUCLEOTIDE SEQUENCE [LARGE SCALE GENOMIC DNA]</scope>
</reference>
<dbReference type="SUPFAM" id="SSF50985">
    <property type="entry name" value="RCC1/BLIP-II"/>
    <property type="match status" value="1"/>
</dbReference>
<evidence type="ECO:0000256" key="2">
    <source>
        <dbReference type="PROSITE-ProRule" id="PRU00235"/>
    </source>
</evidence>
<keyword evidence="5" id="KW-1185">Reference proteome</keyword>
<dbReference type="EMBL" id="CADEPI010000005">
    <property type="protein sequence ID" value="CAB3361065.1"/>
    <property type="molecule type" value="Genomic_DNA"/>
</dbReference>
<feature type="repeat" description="RCC1" evidence="2">
    <location>
        <begin position="263"/>
        <end position="316"/>
    </location>
</feature>
<gene>
    <name evidence="4" type="ORF">CLODIP_2_CD11463</name>
</gene>
<feature type="repeat" description="RCC1" evidence="2">
    <location>
        <begin position="210"/>
        <end position="262"/>
    </location>
</feature>
<dbReference type="AlphaFoldDB" id="A0A8S1C5H9"/>
<dbReference type="PANTHER" id="PTHR45622:SF58">
    <property type="entry name" value="REGULATOR OF CHROMOSOME CONDENSATION DOMAIN-CONTAINING PROTEIN"/>
    <property type="match status" value="1"/>
</dbReference>
<protein>
    <recommendedName>
        <fullName evidence="3">RCC1-like domain-containing protein</fullName>
    </recommendedName>
</protein>
<feature type="repeat" description="RCC1" evidence="2">
    <location>
        <begin position="1"/>
        <end position="60"/>
    </location>
</feature>
<dbReference type="PROSITE" id="PS50012">
    <property type="entry name" value="RCC1_3"/>
    <property type="match status" value="5"/>
</dbReference>
<feature type="repeat" description="RCC1" evidence="2">
    <location>
        <begin position="115"/>
        <end position="164"/>
    </location>
</feature>
<dbReference type="InterPro" id="IPR000408">
    <property type="entry name" value="Reg_chr_condens"/>
</dbReference>
<feature type="repeat" description="RCC1" evidence="2">
    <location>
        <begin position="61"/>
        <end position="114"/>
    </location>
</feature>
<dbReference type="InterPro" id="IPR051709">
    <property type="entry name" value="Ub-ligase/GTPase-reg"/>
</dbReference>
<dbReference type="PROSITE" id="PS00626">
    <property type="entry name" value="RCC1_2"/>
    <property type="match status" value="3"/>
</dbReference>
<organism evidence="4 5">
    <name type="scientific">Cloeon dipterum</name>
    <dbReference type="NCBI Taxonomy" id="197152"/>
    <lineage>
        <taxon>Eukaryota</taxon>
        <taxon>Metazoa</taxon>
        <taxon>Ecdysozoa</taxon>
        <taxon>Arthropoda</taxon>
        <taxon>Hexapoda</taxon>
        <taxon>Insecta</taxon>
        <taxon>Pterygota</taxon>
        <taxon>Palaeoptera</taxon>
        <taxon>Ephemeroptera</taxon>
        <taxon>Pisciforma</taxon>
        <taxon>Baetidae</taxon>
        <taxon>Cloeon</taxon>
    </lineage>
</organism>
<evidence type="ECO:0000259" key="3">
    <source>
        <dbReference type="Pfam" id="PF25390"/>
    </source>
</evidence>
<feature type="domain" description="RCC1-like" evidence="3">
    <location>
        <begin position="3"/>
        <end position="315"/>
    </location>
</feature>
<comment type="caution">
    <text evidence="4">The sequence shown here is derived from an EMBL/GenBank/DDBJ whole genome shotgun (WGS) entry which is preliminary data.</text>
</comment>
<sequence length="318" mass="34340">MKLISWGANQFGQLAHKGWPVFEASNTPKQCSLDGLPDDILSNISNICGGGGHTLLLDSDGCVWACGQNNRGQCGAPTDAEIKTITPWTKVDINGLKVRQVAAGWEHSAAVTDNGHLYVWGSNSHGQLGQVVERGKCTYQPHCMAENVKKVSAGLRQTTWINTQNVINCSSSTGENKITVPGVLKPIQLASGQKHNVVLMANAENDERLGQIFCWGDNKFGQLATGLDGGKSVELVEAEASKEKEFLNIACGWSHSAGITADGRLMCWGRSNYGQLGCPEQVDKRGPFTWFHNQEQQVKVTQIALGSEHTLALTGKKL</sequence>
<evidence type="ECO:0000313" key="4">
    <source>
        <dbReference type="EMBL" id="CAB3361065.1"/>
    </source>
</evidence>
<dbReference type="Proteomes" id="UP000494165">
    <property type="component" value="Unassembled WGS sequence"/>
</dbReference>
<dbReference type="PANTHER" id="PTHR45622">
    <property type="entry name" value="UBIQUITIN-PROTEIN LIGASE E3A-RELATED"/>
    <property type="match status" value="1"/>
</dbReference>
<accession>A0A8S1C5H9</accession>
<dbReference type="InterPro" id="IPR058923">
    <property type="entry name" value="RCC1-like_dom"/>
</dbReference>
<evidence type="ECO:0000256" key="1">
    <source>
        <dbReference type="ARBA" id="ARBA00022737"/>
    </source>
</evidence>
<evidence type="ECO:0000313" key="5">
    <source>
        <dbReference type="Proteomes" id="UP000494165"/>
    </source>
</evidence>
<dbReference type="Pfam" id="PF25390">
    <property type="entry name" value="WD40_RLD"/>
    <property type="match status" value="1"/>
</dbReference>
<proteinExistence type="predicted"/>